<dbReference type="OrthoDB" id="9818636at2"/>
<evidence type="ECO:0000256" key="1">
    <source>
        <dbReference type="SAM" id="MobiDB-lite"/>
    </source>
</evidence>
<dbReference type="RefSeq" id="WP_084276433.1">
    <property type="nucleotide sequence ID" value="NZ_AP026671.1"/>
</dbReference>
<evidence type="ECO:0000313" key="2">
    <source>
        <dbReference type="EMBL" id="SMC10055.1"/>
    </source>
</evidence>
<name>A0A1W1WV15_9BACT</name>
<accession>A0A1W1WV15</accession>
<keyword evidence="3" id="KW-1185">Reference proteome</keyword>
<organism evidence="2 3">
    <name type="scientific">Nitratiruptor tergarcus DSM 16512</name>
    <dbReference type="NCBI Taxonomy" id="1069081"/>
    <lineage>
        <taxon>Bacteria</taxon>
        <taxon>Pseudomonadati</taxon>
        <taxon>Campylobacterota</taxon>
        <taxon>Epsilonproteobacteria</taxon>
        <taxon>Nautiliales</taxon>
        <taxon>Nitratiruptoraceae</taxon>
        <taxon>Nitratiruptor</taxon>
    </lineage>
</organism>
<sequence length="283" mass="33387">MISHLPPPIDLTCRNRAGTNDRPPQRNYTSRENETPQKELQRYWNSLLKLRELDSQKLEEVINQVMPYDLAAVCRDEDKKELMQVVRFDPYHDSIAVKWMDEEGKSIRTIKHRKKRGFSGKWIAYKGTRANANAQIRIKDPLEPVFILEGFHDYLTALLVGINFIVIPFKGYRQLTPKEMDHLKQKMHHKHKYDFVFIPDIDGIDEHTHEKKISREAIRNLMMQLDPLADQIDAWDIHEKFEYTRGHEKVDFSDIFSLAPIESFEDFEGNLQPCAHIVGEHYF</sequence>
<proteinExistence type="predicted"/>
<gene>
    <name evidence="2" type="ORF">SAMN05660197_1887</name>
</gene>
<protein>
    <recommendedName>
        <fullName evidence="4">Toprim-like</fullName>
    </recommendedName>
</protein>
<evidence type="ECO:0008006" key="4">
    <source>
        <dbReference type="Google" id="ProtNLM"/>
    </source>
</evidence>
<dbReference type="Proteomes" id="UP000192602">
    <property type="component" value="Unassembled WGS sequence"/>
</dbReference>
<dbReference type="EMBL" id="FWWZ01000001">
    <property type="protein sequence ID" value="SMC10055.1"/>
    <property type="molecule type" value="Genomic_DNA"/>
</dbReference>
<dbReference type="AlphaFoldDB" id="A0A1W1WV15"/>
<reference evidence="3" key="1">
    <citation type="submission" date="2017-04" db="EMBL/GenBank/DDBJ databases">
        <authorList>
            <person name="Varghese N."/>
            <person name="Submissions S."/>
        </authorList>
    </citation>
    <scope>NUCLEOTIDE SEQUENCE [LARGE SCALE GENOMIC DNA]</scope>
    <source>
        <strain evidence="3">DSM 16512</strain>
    </source>
</reference>
<evidence type="ECO:0000313" key="3">
    <source>
        <dbReference type="Proteomes" id="UP000192602"/>
    </source>
</evidence>
<feature type="region of interest" description="Disordered" evidence="1">
    <location>
        <begin position="1"/>
        <end position="36"/>
    </location>
</feature>